<proteinExistence type="predicted"/>
<evidence type="ECO:0000256" key="2">
    <source>
        <dbReference type="SAM" id="MobiDB-lite"/>
    </source>
</evidence>
<gene>
    <name evidence="4" type="ORF">pipiens_003633</name>
</gene>
<sequence length="324" mass="38113">MMFILKKNMNDIYAPIAAANRMASMDMLVQACKEFDELKKMQDGQRRVVLPRSALLEPTLSTPQSTQRGSRFHNQSQRFGRVNVVETEERQQPDRMTRVDPSQQDQRCQEEDVEEDERIKLLTEQVNALRMRFDKKEFRAYQTNNGQHQQPQQQQHQQQQQNPHYQDQQQAARSSTENRASQVAICWNCDAEGHRFMDCDKQQVMMFCYRCDLNTPDDPKVAQDLRLSAIKRIQDFIVKRIKNNHEKTKQRYNMRTRAVSFKIGDLVWRRSFNRSSKVDQVNQKLDPKFVPAVVREIKGVNLYTLEDVSSGKRGQYHAKDIKAD</sequence>
<protein>
    <recommendedName>
        <fullName evidence="3">CCHC-type domain-containing protein</fullName>
    </recommendedName>
</protein>
<feature type="region of interest" description="Disordered" evidence="2">
    <location>
        <begin position="54"/>
        <end position="116"/>
    </location>
</feature>
<keyword evidence="1" id="KW-0479">Metal-binding</keyword>
<name>A0ABD1CUJ3_CULPP</name>
<dbReference type="PROSITE" id="PS50158">
    <property type="entry name" value="ZF_CCHC"/>
    <property type="match status" value="1"/>
</dbReference>
<feature type="region of interest" description="Disordered" evidence="2">
    <location>
        <begin position="143"/>
        <end position="176"/>
    </location>
</feature>
<reference evidence="4 5" key="1">
    <citation type="submission" date="2024-05" db="EMBL/GenBank/DDBJ databases">
        <title>Culex pipiens pipiens assembly and annotation.</title>
        <authorList>
            <person name="Alout H."/>
            <person name="Durand T."/>
        </authorList>
    </citation>
    <scope>NUCLEOTIDE SEQUENCE [LARGE SCALE GENOMIC DNA]</scope>
    <source>
        <strain evidence="4">HA-2024</strain>
        <tissue evidence="4">Whole body</tissue>
    </source>
</reference>
<feature type="compositionally biased region" description="Basic and acidic residues" evidence="2">
    <location>
        <begin position="87"/>
        <end position="98"/>
    </location>
</feature>
<keyword evidence="5" id="KW-1185">Reference proteome</keyword>
<organism evidence="4 5">
    <name type="scientific">Culex pipiens pipiens</name>
    <name type="common">Northern house mosquito</name>
    <dbReference type="NCBI Taxonomy" id="38569"/>
    <lineage>
        <taxon>Eukaryota</taxon>
        <taxon>Metazoa</taxon>
        <taxon>Ecdysozoa</taxon>
        <taxon>Arthropoda</taxon>
        <taxon>Hexapoda</taxon>
        <taxon>Insecta</taxon>
        <taxon>Pterygota</taxon>
        <taxon>Neoptera</taxon>
        <taxon>Endopterygota</taxon>
        <taxon>Diptera</taxon>
        <taxon>Nematocera</taxon>
        <taxon>Culicoidea</taxon>
        <taxon>Culicidae</taxon>
        <taxon>Culicinae</taxon>
        <taxon>Culicini</taxon>
        <taxon>Culex</taxon>
        <taxon>Culex</taxon>
    </lineage>
</organism>
<dbReference type="InterPro" id="IPR001878">
    <property type="entry name" value="Znf_CCHC"/>
</dbReference>
<feature type="compositionally biased region" description="Polar residues" evidence="2">
    <location>
        <begin position="59"/>
        <end position="78"/>
    </location>
</feature>
<keyword evidence="1" id="KW-0862">Zinc</keyword>
<dbReference type="GO" id="GO:0008270">
    <property type="term" value="F:zinc ion binding"/>
    <property type="evidence" value="ECO:0007669"/>
    <property type="project" value="UniProtKB-KW"/>
</dbReference>
<dbReference type="InterPro" id="IPR036875">
    <property type="entry name" value="Znf_CCHC_sf"/>
</dbReference>
<evidence type="ECO:0000256" key="1">
    <source>
        <dbReference type="PROSITE-ProRule" id="PRU00047"/>
    </source>
</evidence>
<evidence type="ECO:0000313" key="4">
    <source>
        <dbReference type="EMBL" id="KAL1380086.1"/>
    </source>
</evidence>
<feature type="compositionally biased region" description="Low complexity" evidence="2">
    <location>
        <begin position="143"/>
        <end position="170"/>
    </location>
</feature>
<dbReference type="SUPFAM" id="SSF57756">
    <property type="entry name" value="Retrovirus zinc finger-like domains"/>
    <property type="match status" value="1"/>
</dbReference>
<feature type="domain" description="CCHC-type" evidence="3">
    <location>
        <begin position="186"/>
        <end position="201"/>
    </location>
</feature>
<accession>A0ABD1CUJ3</accession>
<evidence type="ECO:0000259" key="3">
    <source>
        <dbReference type="PROSITE" id="PS50158"/>
    </source>
</evidence>
<evidence type="ECO:0000313" key="5">
    <source>
        <dbReference type="Proteomes" id="UP001562425"/>
    </source>
</evidence>
<dbReference type="Proteomes" id="UP001562425">
    <property type="component" value="Unassembled WGS sequence"/>
</dbReference>
<dbReference type="EMBL" id="JBEHCU010009323">
    <property type="protein sequence ID" value="KAL1380086.1"/>
    <property type="molecule type" value="Genomic_DNA"/>
</dbReference>
<dbReference type="AlphaFoldDB" id="A0ABD1CUJ3"/>
<keyword evidence="1" id="KW-0863">Zinc-finger</keyword>
<comment type="caution">
    <text evidence="4">The sequence shown here is derived from an EMBL/GenBank/DDBJ whole genome shotgun (WGS) entry which is preliminary data.</text>
</comment>